<accession>A0A1P8WPE4</accession>
<organism evidence="1 2">
    <name type="scientific">Fuerstiella marisgermanici</name>
    <dbReference type="NCBI Taxonomy" id="1891926"/>
    <lineage>
        <taxon>Bacteria</taxon>
        <taxon>Pseudomonadati</taxon>
        <taxon>Planctomycetota</taxon>
        <taxon>Planctomycetia</taxon>
        <taxon>Planctomycetales</taxon>
        <taxon>Planctomycetaceae</taxon>
        <taxon>Fuerstiella</taxon>
    </lineage>
</organism>
<sequence length="134" mass="15054">MIGGYAYNLYRNPRATGDIDFLVAADSDNESRLRSVLINFGFEGTLPESGKPLLEDGKVIMLGRAPFRIDLLTRIDGVDFDEVYTTRNEMTVDELLIPVISPKTLIKNKRAAGRPKDIPDILELQTWLESEPDN</sequence>
<keyword evidence="2" id="KW-1185">Reference proteome</keyword>
<dbReference type="KEGG" id="fmr:Fuma_05607"/>
<dbReference type="EMBL" id="CP017641">
    <property type="protein sequence ID" value="APZ95944.1"/>
    <property type="molecule type" value="Genomic_DNA"/>
</dbReference>
<evidence type="ECO:0008006" key="3">
    <source>
        <dbReference type="Google" id="ProtNLM"/>
    </source>
</evidence>
<dbReference type="InterPro" id="IPR043519">
    <property type="entry name" value="NT_sf"/>
</dbReference>
<dbReference type="Gene3D" id="3.30.460.40">
    <property type="match status" value="1"/>
</dbReference>
<name>A0A1P8WPE4_9PLAN</name>
<dbReference type="AlphaFoldDB" id="A0A1P8WPE4"/>
<evidence type="ECO:0000313" key="2">
    <source>
        <dbReference type="Proteomes" id="UP000187735"/>
    </source>
</evidence>
<gene>
    <name evidence="1" type="ORF">Fuma_05607</name>
</gene>
<proteinExistence type="predicted"/>
<protein>
    <recommendedName>
        <fullName evidence="3">Nucleotidyltransferase family protein</fullName>
    </recommendedName>
</protein>
<evidence type="ECO:0000313" key="1">
    <source>
        <dbReference type="EMBL" id="APZ95944.1"/>
    </source>
</evidence>
<reference evidence="1 2" key="1">
    <citation type="journal article" date="2016" name="Front. Microbiol.">
        <title>Fuerstia marisgermanicae gen. nov., sp. nov., an Unusual Member of the Phylum Planctomycetes from the German Wadden Sea.</title>
        <authorList>
            <person name="Kohn T."/>
            <person name="Heuer A."/>
            <person name="Jogler M."/>
            <person name="Vollmers J."/>
            <person name="Boedeker C."/>
            <person name="Bunk B."/>
            <person name="Rast P."/>
            <person name="Borchert D."/>
            <person name="Glockner I."/>
            <person name="Freese H.M."/>
            <person name="Klenk H.P."/>
            <person name="Overmann J."/>
            <person name="Kaster A.K."/>
            <person name="Rohde M."/>
            <person name="Wiegand S."/>
            <person name="Jogler C."/>
        </authorList>
    </citation>
    <scope>NUCLEOTIDE SEQUENCE [LARGE SCALE GENOMIC DNA]</scope>
    <source>
        <strain evidence="1 2">NH11</strain>
    </source>
</reference>
<dbReference type="SUPFAM" id="SSF81301">
    <property type="entry name" value="Nucleotidyltransferase"/>
    <property type="match status" value="1"/>
</dbReference>
<dbReference type="Proteomes" id="UP000187735">
    <property type="component" value="Chromosome"/>
</dbReference>
<dbReference type="STRING" id="1891926.Fuma_05607"/>